<dbReference type="Gene3D" id="3.40.50.300">
    <property type="entry name" value="P-loop containing nucleotide triphosphate hydrolases"/>
    <property type="match status" value="1"/>
</dbReference>
<dbReference type="Pfam" id="PF25894">
    <property type="entry name" value="WHD_HELB"/>
    <property type="match status" value="1"/>
</dbReference>
<sequence length="205" mass="23280">VCDLLSKMTNEQRNALRLYKELKDYCRDTGSTYIERKMLLEKMQQWKIEDEGFLFLHKHGILIQENNKVALHNFFSYEKGIAESLRAVIEGEPWTIRLDVKEVLQRRLREMVCDDLNDSVVELDVDHIRAAEMICANPVTVISGKGGSGKTTVVSLVFKEAMEQQTSESDSDEKPPIEVLLTAPTGRAASVLTKRTGCTAYTMHQ</sequence>
<keyword evidence="1" id="KW-0547">Nucleotide-binding</keyword>
<comment type="caution">
    <text evidence="4">The sequence shown here is derived from an EMBL/GenBank/DDBJ whole genome shotgun (WGS) entry which is preliminary data.</text>
</comment>
<evidence type="ECO:0000313" key="5">
    <source>
        <dbReference type="Proteomes" id="UP001529510"/>
    </source>
</evidence>
<name>A0ABD0RCR4_CIRMR</name>
<keyword evidence="5" id="KW-1185">Reference proteome</keyword>
<feature type="non-terminal residue" evidence="4">
    <location>
        <position position="1"/>
    </location>
</feature>
<accession>A0ABD0RCR4</accession>
<dbReference type="EMBL" id="JAMKFB020000004">
    <property type="protein sequence ID" value="KAL0196138.1"/>
    <property type="molecule type" value="Genomic_DNA"/>
</dbReference>
<evidence type="ECO:0000313" key="4">
    <source>
        <dbReference type="EMBL" id="KAL0196138.1"/>
    </source>
</evidence>
<dbReference type="Pfam" id="PF13245">
    <property type="entry name" value="AAA_19"/>
    <property type="match status" value="1"/>
</dbReference>
<dbReference type="GO" id="GO:0003678">
    <property type="term" value="F:DNA helicase activity"/>
    <property type="evidence" value="ECO:0007669"/>
    <property type="project" value="UniProtKB-ARBA"/>
</dbReference>
<dbReference type="InterPro" id="IPR050534">
    <property type="entry name" value="Coronavir_polyprotein_1ab"/>
</dbReference>
<dbReference type="GO" id="GO:0005524">
    <property type="term" value="F:ATP binding"/>
    <property type="evidence" value="ECO:0007669"/>
    <property type="project" value="UniProtKB-KW"/>
</dbReference>
<feature type="non-terminal residue" evidence="4">
    <location>
        <position position="205"/>
    </location>
</feature>
<reference evidence="4 5" key="1">
    <citation type="submission" date="2024-05" db="EMBL/GenBank/DDBJ databases">
        <title>Genome sequencing and assembly of Indian major carp, Cirrhinus mrigala (Hamilton, 1822).</title>
        <authorList>
            <person name="Mohindra V."/>
            <person name="Chowdhury L.M."/>
            <person name="Lal K."/>
            <person name="Jena J.K."/>
        </authorList>
    </citation>
    <scope>NUCLEOTIDE SEQUENCE [LARGE SCALE GENOMIC DNA]</scope>
    <source>
        <strain evidence="4">CM1030</strain>
        <tissue evidence="4">Blood</tissue>
    </source>
</reference>
<dbReference type="InterPro" id="IPR058839">
    <property type="entry name" value="WHD_HELB"/>
</dbReference>
<dbReference type="PANTHER" id="PTHR43788:SF6">
    <property type="entry name" value="DNA HELICASE B"/>
    <property type="match status" value="1"/>
</dbReference>
<dbReference type="InterPro" id="IPR027417">
    <property type="entry name" value="P-loop_NTPase"/>
</dbReference>
<dbReference type="SUPFAM" id="SSF52540">
    <property type="entry name" value="P-loop containing nucleoside triphosphate hydrolases"/>
    <property type="match status" value="1"/>
</dbReference>
<evidence type="ECO:0000259" key="3">
    <source>
        <dbReference type="Pfam" id="PF25894"/>
    </source>
</evidence>
<dbReference type="Proteomes" id="UP001529510">
    <property type="component" value="Unassembled WGS sequence"/>
</dbReference>
<feature type="domain" description="DNA helicase B winged helix" evidence="3">
    <location>
        <begin position="2"/>
        <end position="71"/>
    </location>
</feature>
<keyword evidence="2" id="KW-0067">ATP-binding</keyword>
<evidence type="ECO:0000256" key="1">
    <source>
        <dbReference type="ARBA" id="ARBA00022741"/>
    </source>
</evidence>
<gene>
    <name evidence="4" type="ORF">M9458_009710</name>
</gene>
<dbReference type="AlphaFoldDB" id="A0ABD0RCR4"/>
<proteinExistence type="predicted"/>
<evidence type="ECO:0000256" key="2">
    <source>
        <dbReference type="ARBA" id="ARBA00022840"/>
    </source>
</evidence>
<protein>
    <recommendedName>
        <fullName evidence="3">DNA helicase B winged helix domain-containing protein</fullName>
    </recommendedName>
</protein>
<dbReference type="PANTHER" id="PTHR43788">
    <property type="entry name" value="DNA2/NAM7 HELICASE FAMILY MEMBER"/>
    <property type="match status" value="1"/>
</dbReference>
<organism evidence="4 5">
    <name type="scientific">Cirrhinus mrigala</name>
    <name type="common">Mrigala</name>
    <dbReference type="NCBI Taxonomy" id="683832"/>
    <lineage>
        <taxon>Eukaryota</taxon>
        <taxon>Metazoa</taxon>
        <taxon>Chordata</taxon>
        <taxon>Craniata</taxon>
        <taxon>Vertebrata</taxon>
        <taxon>Euteleostomi</taxon>
        <taxon>Actinopterygii</taxon>
        <taxon>Neopterygii</taxon>
        <taxon>Teleostei</taxon>
        <taxon>Ostariophysi</taxon>
        <taxon>Cypriniformes</taxon>
        <taxon>Cyprinidae</taxon>
        <taxon>Labeoninae</taxon>
        <taxon>Labeonini</taxon>
        <taxon>Cirrhinus</taxon>
    </lineage>
</organism>